<reference evidence="1 2" key="1">
    <citation type="journal article" date="2010" name="Stand. Genomic Sci.">
        <title>Complete genome sequence of Ignisphaera aggregans type strain (AQ1.S1).</title>
        <authorList>
            <person name="Goker M."/>
            <person name="Held B."/>
            <person name="Lapidus A."/>
            <person name="Nolan M."/>
            <person name="Spring S."/>
            <person name="Yasawong M."/>
            <person name="Lucas S."/>
            <person name="Glavina Del Rio T."/>
            <person name="Tice H."/>
            <person name="Cheng J.F."/>
            <person name="Goodwin L."/>
            <person name="Tapia R."/>
            <person name="Pitluck S."/>
            <person name="Liolios K."/>
            <person name="Ivanova N."/>
            <person name="Mavromatis K."/>
            <person name="Mikhailova N."/>
            <person name="Pati A."/>
            <person name="Chen A."/>
            <person name="Palaniappan K."/>
            <person name="Brambilla E."/>
            <person name="Land M."/>
            <person name="Hauser L."/>
            <person name="Chang Y.J."/>
            <person name="Jeffries C.D."/>
            <person name="Brettin T."/>
            <person name="Detter J.C."/>
            <person name="Han C."/>
            <person name="Rohde M."/>
            <person name="Sikorski J."/>
            <person name="Woyke T."/>
            <person name="Bristow J."/>
            <person name="Eisen J.A."/>
            <person name="Markowitz V."/>
            <person name="Hugenholtz P."/>
            <person name="Kyrpides N.C."/>
            <person name="Klenk H.P."/>
        </authorList>
    </citation>
    <scope>NUCLEOTIDE SEQUENCE [LARGE SCALE GENOMIC DNA]</scope>
    <source>
        <strain evidence="2">DSM 17230 / JCM 13409 / AQ1.S1</strain>
    </source>
</reference>
<dbReference type="BioCyc" id="IAGG583356:GHAH-1421-MONOMER"/>
<dbReference type="Proteomes" id="UP000001304">
    <property type="component" value="Chromosome"/>
</dbReference>
<dbReference type="HOGENOM" id="CLU_2313750_0_0_2"/>
<gene>
    <name evidence="1" type="ordered locus">Igag_1432</name>
</gene>
<dbReference type="STRING" id="583356.Igag_1432"/>
<accession>E0SQH8</accession>
<dbReference type="InterPro" id="IPR010920">
    <property type="entry name" value="LSM_dom_sf"/>
</dbReference>
<evidence type="ECO:0008006" key="3">
    <source>
        <dbReference type="Google" id="ProtNLM"/>
    </source>
</evidence>
<dbReference type="SUPFAM" id="SSF50182">
    <property type="entry name" value="Sm-like ribonucleoproteins"/>
    <property type="match status" value="1"/>
</dbReference>
<protein>
    <recommendedName>
        <fullName evidence="3">LSM domain-containing protein</fullName>
    </recommendedName>
</protein>
<evidence type="ECO:0000313" key="2">
    <source>
        <dbReference type="Proteomes" id="UP000001304"/>
    </source>
</evidence>
<evidence type="ECO:0000313" key="1">
    <source>
        <dbReference type="EMBL" id="ADM28234.1"/>
    </source>
</evidence>
<name>E0SQH8_IGNAA</name>
<organism evidence="1 2">
    <name type="scientific">Ignisphaera aggregans (strain DSM 17230 / JCM 13409 / AQ1.S1)</name>
    <dbReference type="NCBI Taxonomy" id="583356"/>
    <lineage>
        <taxon>Archaea</taxon>
        <taxon>Thermoproteota</taxon>
        <taxon>Thermoprotei</taxon>
        <taxon>Desulfurococcales</taxon>
        <taxon>Desulfurococcaceae</taxon>
        <taxon>Ignisphaera</taxon>
    </lineage>
</organism>
<proteinExistence type="predicted"/>
<dbReference type="AlphaFoldDB" id="E0SQH8"/>
<sequence length="99" mass="11524">MVLAVSTTKRRNIDKQNNLRRYNNENLVKFILRLFGNNNIHISTKNGVVYEGTLIGKEHGYLILKDAIIRNDKYITKVNYLLLKPDVIQHIYPKSIEAL</sequence>
<dbReference type="EMBL" id="CP002098">
    <property type="protein sequence ID" value="ADM28234.1"/>
    <property type="molecule type" value="Genomic_DNA"/>
</dbReference>
<keyword evidence="2" id="KW-1185">Reference proteome</keyword>
<dbReference type="KEGG" id="iag:Igag_1432"/>